<proteinExistence type="predicted"/>
<feature type="region of interest" description="Disordered" evidence="5">
    <location>
        <begin position="451"/>
        <end position="552"/>
    </location>
</feature>
<feature type="region of interest" description="Disordered" evidence="5">
    <location>
        <begin position="621"/>
        <end position="677"/>
    </location>
</feature>
<dbReference type="SMART" id="SM00054">
    <property type="entry name" value="EFh"/>
    <property type="match status" value="4"/>
</dbReference>
<dbReference type="InterPro" id="IPR002048">
    <property type="entry name" value="EF_hand_dom"/>
</dbReference>
<dbReference type="PROSITE" id="PS51421">
    <property type="entry name" value="RAS"/>
    <property type="match status" value="1"/>
</dbReference>
<dbReference type="Proteomes" id="UP000515163">
    <property type="component" value="Unplaced"/>
</dbReference>
<dbReference type="Gene3D" id="3.40.50.300">
    <property type="entry name" value="P-loop containing nucleotide triphosphate hydrolases"/>
    <property type="match status" value="1"/>
</dbReference>
<dbReference type="FunCoup" id="A0A6P8INU5">
    <property type="interactions" value="94"/>
</dbReference>
<keyword evidence="1" id="KW-0547">Nucleotide-binding</keyword>
<dbReference type="PROSITE" id="PS00018">
    <property type="entry name" value="EF_HAND_1"/>
    <property type="match status" value="2"/>
</dbReference>
<dbReference type="InterPro" id="IPR027417">
    <property type="entry name" value="P-loop_NTPase"/>
</dbReference>
<keyword evidence="4" id="KW-0175">Coiled coil</keyword>
<feature type="compositionally biased region" description="Polar residues" evidence="5">
    <location>
        <begin position="541"/>
        <end position="551"/>
    </location>
</feature>
<evidence type="ECO:0000259" key="6">
    <source>
        <dbReference type="PROSITE" id="PS50222"/>
    </source>
</evidence>
<dbReference type="OrthoDB" id="9989112at2759"/>
<dbReference type="GO" id="GO:0003924">
    <property type="term" value="F:GTPase activity"/>
    <property type="evidence" value="ECO:0007669"/>
    <property type="project" value="InterPro"/>
</dbReference>
<dbReference type="SMART" id="SM00174">
    <property type="entry name" value="RHO"/>
    <property type="match status" value="1"/>
</dbReference>
<keyword evidence="2" id="KW-0106">Calcium</keyword>
<dbReference type="PROSITE" id="PS50222">
    <property type="entry name" value="EF_HAND_2"/>
    <property type="match status" value="3"/>
</dbReference>
<dbReference type="Gene3D" id="1.10.238.10">
    <property type="entry name" value="EF-hand"/>
    <property type="match status" value="2"/>
</dbReference>
<name>A0A6P8INU5_ACTTE</name>
<dbReference type="RefSeq" id="XP_031568043.1">
    <property type="nucleotide sequence ID" value="XM_031712183.1"/>
</dbReference>
<dbReference type="FunFam" id="3.40.50.300:FF:003044">
    <property type="entry name" value="Predicted protein"/>
    <property type="match status" value="1"/>
</dbReference>
<dbReference type="SMART" id="SM00175">
    <property type="entry name" value="RAB"/>
    <property type="match status" value="1"/>
</dbReference>
<feature type="compositionally biased region" description="Basic residues" evidence="5">
    <location>
        <begin position="518"/>
        <end position="531"/>
    </location>
</feature>
<dbReference type="AlphaFoldDB" id="A0A6P8INU5"/>
<feature type="domain" description="EF-hand" evidence="6">
    <location>
        <begin position="130"/>
        <end position="165"/>
    </location>
</feature>
<dbReference type="InterPro" id="IPR011992">
    <property type="entry name" value="EF-hand-dom_pair"/>
</dbReference>
<dbReference type="NCBIfam" id="TIGR00231">
    <property type="entry name" value="small_GTP"/>
    <property type="match status" value="1"/>
</dbReference>
<dbReference type="InterPro" id="IPR050227">
    <property type="entry name" value="Rab"/>
</dbReference>
<dbReference type="PROSITE" id="PS51419">
    <property type="entry name" value="RAB"/>
    <property type="match status" value="1"/>
</dbReference>
<dbReference type="GO" id="GO:0005509">
    <property type="term" value="F:calcium ion binding"/>
    <property type="evidence" value="ECO:0007669"/>
    <property type="project" value="InterPro"/>
</dbReference>
<feature type="domain" description="EF-hand" evidence="6">
    <location>
        <begin position="47"/>
        <end position="82"/>
    </location>
</feature>
<dbReference type="SMART" id="SM00177">
    <property type="entry name" value="ARF"/>
    <property type="match status" value="1"/>
</dbReference>
<feature type="coiled-coil region" evidence="4">
    <location>
        <begin position="255"/>
        <end position="361"/>
    </location>
</feature>
<dbReference type="SMART" id="SM00176">
    <property type="entry name" value="RAN"/>
    <property type="match status" value="1"/>
</dbReference>
<dbReference type="InterPro" id="IPR001806">
    <property type="entry name" value="Small_GTPase"/>
</dbReference>
<dbReference type="SMART" id="SM00173">
    <property type="entry name" value="RAS"/>
    <property type="match status" value="1"/>
</dbReference>
<keyword evidence="7" id="KW-1185">Reference proteome</keyword>
<reference evidence="8" key="1">
    <citation type="submission" date="2025-08" db="UniProtKB">
        <authorList>
            <consortium name="RefSeq"/>
        </authorList>
    </citation>
    <scope>IDENTIFICATION</scope>
    <source>
        <tissue evidence="8">Tentacle</tissue>
    </source>
</reference>
<feature type="compositionally biased region" description="Basic and acidic residues" evidence="5">
    <location>
        <begin position="503"/>
        <end position="517"/>
    </location>
</feature>
<dbReference type="GO" id="GO:0005525">
    <property type="term" value="F:GTP binding"/>
    <property type="evidence" value="ECO:0007669"/>
    <property type="project" value="UniProtKB-KW"/>
</dbReference>
<dbReference type="KEGG" id="aten:116302806"/>
<feature type="domain" description="EF-hand" evidence="6">
    <location>
        <begin position="11"/>
        <end position="46"/>
    </location>
</feature>
<dbReference type="GeneID" id="116302806"/>
<organism evidence="7 8">
    <name type="scientific">Actinia tenebrosa</name>
    <name type="common">Australian red waratah sea anemone</name>
    <dbReference type="NCBI Taxonomy" id="6105"/>
    <lineage>
        <taxon>Eukaryota</taxon>
        <taxon>Metazoa</taxon>
        <taxon>Cnidaria</taxon>
        <taxon>Anthozoa</taxon>
        <taxon>Hexacorallia</taxon>
        <taxon>Actiniaria</taxon>
        <taxon>Actiniidae</taxon>
        <taxon>Actinia</taxon>
    </lineage>
</organism>
<evidence type="ECO:0000313" key="7">
    <source>
        <dbReference type="Proteomes" id="UP000515163"/>
    </source>
</evidence>
<evidence type="ECO:0000256" key="2">
    <source>
        <dbReference type="ARBA" id="ARBA00022837"/>
    </source>
</evidence>
<dbReference type="InterPro" id="IPR018247">
    <property type="entry name" value="EF_Hand_1_Ca_BS"/>
</dbReference>
<gene>
    <name evidence="8" type="primary">LOC116302806</name>
</gene>
<keyword evidence="3" id="KW-0342">GTP-binding</keyword>
<dbReference type="PRINTS" id="PR00449">
    <property type="entry name" value="RASTRNSFRMNG"/>
</dbReference>
<evidence type="ECO:0000256" key="1">
    <source>
        <dbReference type="ARBA" id="ARBA00022741"/>
    </source>
</evidence>
<dbReference type="Pfam" id="PF13499">
    <property type="entry name" value="EF-hand_7"/>
    <property type="match status" value="2"/>
</dbReference>
<evidence type="ECO:0000256" key="3">
    <source>
        <dbReference type="ARBA" id="ARBA00023134"/>
    </source>
</evidence>
<evidence type="ECO:0000256" key="5">
    <source>
        <dbReference type="SAM" id="MobiDB-lite"/>
    </source>
</evidence>
<dbReference type="SUPFAM" id="SSF47473">
    <property type="entry name" value="EF-hand"/>
    <property type="match status" value="1"/>
</dbReference>
<dbReference type="InterPro" id="IPR005225">
    <property type="entry name" value="Small_GTP-bd"/>
</dbReference>
<evidence type="ECO:0000256" key="4">
    <source>
        <dbReference type="SAM" id="Coils"/>
    </source>
</evidence>
<dbReference type="Pfam" id="PF00071">
    <property type="entry name" value="Ras"/>
    <property type="match status" value="1"/>
</dbReference>
<feature type="compositionally biased region" description="Basic and acidic residues" evidence="5">
    <location>
        <begin position="621"/>
        <end position="631"/>
    </location>
</feature>
<protein>
    <submittedName>
        <fullName evidence="8">Ras and EF-hand domain-containing protein homolog isoform X1</fullName>
    </submittedName>
</protein>
<dbReference type="SUPFAM" id="SSF52540">
    <property type="entry name" value="P-loop containing nucleoside triphosphate hydrolases"/>
    <property type="match status" value="1"/>
</dbReference>
<sequence length="881" mass="100172">MGDHKHEAIDTLQKRAQELFSLCDQEKKGFITQNDLVQVISELELPLDSKQVEQAFGKLDNDQNGYLTLEEFTEGFGLFLGLDLDDNANPELEEIATSDPGRELFYLCDTDRKGYITKTDLQRVAIDLNLNFDQLDLIFDKLDQDSNGRLTLEEFADGFGNFLRGVETGESNGLIEQHDIEVELIEPEPAKDVFESSHTFDSSSNTKEDAVFREVVESIGEEVFSGALSKDQLRELWESLQNNDSRAIHKFEDFLSKVSTEIKRARNDSEQLENALKSKMNSHDREVQKLYEEMEQQIKSVKDRYEQEQDKREKALKGELMSELERKEMEIQWMLNKQKKLEELISEKEQYQTQIKSQNEMLVQKNMSLEGQLTDSVMSLEDTRSYVHQLQAMTAEEKEERARQAMKMTEGMKIEQESLIKQLDLLRDVNQKLRDDRDSIEAAHKAMLMTKRDRGHSLSDEIEEAENKHKKVNRQGSKMSSYFDGPSKETPEWGHQGAFESIEEGRQHDGSRSSGELKRRRSSKRSKKVKKQGAVAGPNFFSATGLSSSDLTMAPSMNHEVEFDGDVELGKIAEDKPSTPIWASKIMAAYEKAEEKKKEEGAKGAATETEEFRQRKAELLAAEERSSEGEGSHPSAYSSEEYSGSDREERPRFPRTAPVGKDDESTHTESASGSSAALEVWKAPTPVRVFKIVFVGDSGVGKSSFIHRFCHDQWKPSFTATIGVDFQIKNMTVGGRSIVIQLWDTAGQERFRSITKQYFRKADGILVFYDVTAESSFINLKSWMASVEEGAEEKATLMIVGNKVDLSEDSNMRAVKTENGEYLAKNYNALYMETSAKTGYNINEAMNKMAEVLQEREDEMMQSVLNLVNVHQTKKKKCCKS</sequence>
<dbReference type="CDD" id="cd00154">
    <property type="entry name" value="Rab"/>
    <property type="match status" value="1"/>
</dbReference>
<dbReference type="InParanoid" id="A0A6P8INU5"/>
<dbReference type="PANTHER" id="PTHR47977">
    <property type="entry name" value="RAS-RELATED PROTEIN RAB"/>
    <property type="match status" value="1"/>
</dbReference>
<evidence type="ECO:0000313" key="8">
    <source>
        <dbReference type="RefSeq" id="XP_031568043.1"/>
    </source>
</evidence>
<accession>A0A6P8INU5</accession>